<reference evidence="9 10" key="1">
    <citation type="journal article" date="2013" name="Genome Announc.">
        <title>Draft Genome Sequence of Methylophaga lonarensis MPLT, a Haloalkaliphilic (Non-Methane-Utilizing) Methylotroph.</title>
        <authorList>
            <person name="Shetty S.A."/>
            <person name="Marathe N.P."/>
            <person name="Munot H."/>
            <person name="Antony C.P."/>
            <person name="Dhotre D.P."/>
            <person name="Murrell J.C."/>
            <person name="Shouche Y.S."/>
        </authorList>
    </citation>
    <scope>NUCLEOTIDE SEQUENCE [LARGE SCALE GENOMIC DNA]</scope>
    <source>
        <strain evidence="9 10">MPL</strain>
    </source>
</reference>
<keyword evidence="7 9" id="KW-0449">Lipoprotein</keyword>
<proteinExistence type="predicted"/>
<evidence type="ECO:0000256" key="8">
    <source>
        <dbReference type="SAM" id="SignalP"/>
    </source>
</evidence>
<dbReference type="CDD" id="cd06339">
    <property type="entry name" value="PBP1_YraM_LppC_lipoprotein-like"/>
    <property type="match status" value="1"/>
</dbReference>
<feature type="signal peptide" evidence="8">
    <location>
        <begin position="1"/>
        <end position="27"/>
    </location>
</feature>
<dbReference type="GO" id="GO:0030234">
    <property type="term" value="F:enzyme regulator activity"/>
    <property type="evidence" value="ECO:0007669"/>
    <property type="project" value="TreeGrafter"/>
</dbReference>
<dbReference type="InterPro" id="IPR028082">
    <property type="entry name" value="Peripla_BP_I"/>
</dbReference>
<name>M7P1H3_9GAMM</name>
<evidence type="ECO:0000256" key="5">
    <source>
        <dbReference type="ARBA" id="ARBA00023139"/>
    </source>
</evidence>
<protein>
    <submittedName>
        <fullName evidence="9">LppC putative lipoprotein</fullName>
    </submittedName>
</protein>
<evidence type="ECO:0000256" key="2">
    <source>
        <dbReference type="ARBA" id="ARBA00022960"/>
    </source>
</evidence>
<dbReference type="Proteomes" id="UP000012019">
    <property type="component" value="Unassembled WGS sequence"/>
</dbReference>
<dbReference type="AlphaFoldDB" id="M7P1H3"/>
<dbReference type="PATRIC" id="fig|1286106.3.peg.1117"/>
<keyword evidence="2" id="KW-0133">Cell shape</keyword>
<dbReference type="SUPFAM" id="SSF53822">
    <property type="entry name" value="Periplasmic binding protein-like I"/>
    <property type="match status" value="1"/>
</dbReference>
<evidence type="ECO:0000256" key="1">
    <source>
        <dbReference type="ARBA" id="ARBA00022729"/>
    </source>
</evidence>
<dbReference type="Gene3D" id="1.25.40.650">
    <property type="match status" value="1"/>
</dbReference>
<dbReference type="Gene3D" id="3.40.50.2300">
    <property type="match status" value="2"/>
</dbReference>
<evidence type="ECO:0000256" key="3">
    <source>
        <dbReference type="ARBA" id="ARBA00022984"/>
    </source>
</evidence>
<dbReference type="InterPro" id="IPR007443">
    <property type="entry name" value="LpoA"/>
</dbReference>
<dbReference type="InterPro" id="IPR011990">
    <property type="entry name" value="TPR-like_helical_dom_sf"/>
</dbReference>
<dbReference type="STRING" id="1286106.MPL1_05569"/>
<keyword evidence="6" id="KW-0998">Cell outer membrane</keyword>
<dbReference type="GO" id="GO:0031241">
    <property type="term" value="C:periplasmic side of cell outer membrane"/>
    <property type="evidence" value="ECO:0007669"/>
    <property type="project" value="TreeGrafter"/>
</dbReference>
<dbReference type="PROSITE" id="PS51257">
    <property type="entry name" value="PROKAR_LIPOPROTEIN"/>
    <property type="match status" value="1"/>
</dbReference>
<evidence type="ECO:0000313" key="9">
    <source>
        <dbReference type="EMBL" id="EMR13331.1"/>
    </source>
</evidence>
<keyword evidence="5" id="KW-0564">Palmitate</keyword>
<dbReference type="EMBL" id="APHR01000027">
    <property type="protein sequence ID" value="EMR13331.1"/>
    <property type="molecule type" value="Genomic_DNA"/>
</dbReference>
<evidence type="ECO:0000256" key="6">
    <source>
        <dbReference type="ARBA" id="ARBA00023237"/>
    </source>
</evidence>
<dbReference type="Pfam" id="PF04348">
    <property type="entry name" value="LppC"/>
    <property type="match status" value="1"/>
</dbReference>
<dbReference type="RefSeq" id="WP_009726119.1">
    <property type="nucleotide sequence ID" value="NZ_APHR01000027.1"/>
</dbReference>
<dbReference type="PANTHER" id="PTHR38038">
    <property type="entry name" value="PENICILLIN-BINDING PROTEIN ACTIVATOR LPOA"/>
    <property type="match status" value="1"/>
</dbReference>
<dbReference type="PANTHER" id="PTHR38038:SF1">
    <property type="entry name" value="PENICILLIN-BINDING PROTEIN ACTIVATOR LPOA"/>
    <property type="match status" value="1"/>
</dbReference>
<dbReference type="GO" id="GO:0008360">
    <property type="term" value="P:regulation of cell shape"/>
    <property type="evidence" value="ECO:0007669"/>
    <property type="project" value="UniProtKB-KW"/>
</dbReference>
<accession>M7P1H3</accession>
<comment type="caution">
    <text evidence="9">The sequence shown here is derived from an EMBL/GenBank/DDBJ whole genome shotgun (WGS) entry which is preliminary data.</text>
</comment>
<gene>
    <name evidence="9" type="ORF">MPL1_05569</name>
</gene>
<dbReference type="Gene3D" id="1.25.40.10">
    <property type="entry name" value="Tetratricopeptide repeat domain"/>
    <property type="match status" value="1"/>
</dbReference>
<keyword evidence="4" id="KW-0472">Membrane</keyword>
<dbReference type="GO" id="GO:0009252">
    <property type="term" value="P:peptidoglycan biosynthetic process"/>
    <property type="evidence" value="ECO:0007669"/>
    <property type="project" value="UniProtKB-KW"/>
</dbReference>
<keyword evidence="10" id="KW-1185">Reference proteome</keyword>
<dbReference type="eggNOG" id="COG3107">
    <property type="taxonomic scope" value="Bacteria"/>
</dbReference>
<feature type="chain" id="PRO_5004082647" evidence="8">
    <location>
        <begin position="28"/>
        <end position="627"/>
    </location>
</feature>
<evidence type="ECO:0000256" key="4">
    <source>
        <dbReference type="ARBA" id="ARBA00023136"/>
    </source>
</evidence>
<sequence>MFIRLSQTMFRLTSKLLLIVSMLTLMACQPMQPLLTQPAAPVETEISDYERQGLHAEAAAEYLSMAEDASGALQSQYYLRAAVNLQRIGESDSSQQALDEVKLNQLSNAQQREAQILRAQLALDTDTPSDAIAFLSDFDLRAASVTQQRQVLKIRAQAYGTTENWLEQALSYIRLDEVLPQEQRPENHQNIWKALMELSPQALDLFNPGVPPAVDSGWFALAFAIRAYQANPEAMEVAIEDWKRAYPNHPATPELYEQAIAAGTYLPDQIMDIAVLLPQSGPVAAAAEAVKQGIIAAHFAAGGRGQLHFLDVHTDNRTGQSNVIQRYREAVGRNASVVIGPLDRQSVEILAESGDLPVPVIALNRLGHNQRVENLFQFGLAPEDEAVAVAQRARAQNYQRAMILSPDSEWGQRVAQAFTQAWQQQGGVVITNTRYLESEHDFADTIVPMFGLNASRQRAQDLRRTLGVSVEFEPRRRQDVDFLFMVARANKAGQLLPQLQFHRSGTLPVYSTSHAYTGDNRPQRDIDLNGLQIPDVRWAIPQLAESDPAYQAVKQQAGSNFGDVVRLAAMGADAYRLIPELNSMSRSPDLTFSGASGDLTINSSGQIIRKSPWATFRDGTIEAISSE</sequence>
<organism evidence="9 10">
    <name type="scientific">Methylophaga lonarensis MPL</name>
    <dbReference type="NCBI Taxonomy" id="1286106"/>
    <lineage>
        <taxon>Bacteria</taxon>
        <taxon>Pseudomonadati</taxon>
        <taxon>Pseudomonadota</taxon>
        <taxon>Gammaproteobacteria</taxon>
        <taxon>Thiotrichales</taxon>
        <taxon>Piscirickettsiaceae</taxon>
        <taxon>Methylophaga</taxon>
    </lineage>
</organism>
<keyword evidence="1 8" id="KW-0732">Signal</keyword>
<evidence type="ECO:0000313" key="10">
    <source>
        <dbReference type="Proteomes" id="UP000012019"/>
    </source>
</evidence>
<evidence type="ECO:0000256" key="7">
    <source>
        <dbReference type="ARBA" id="ARBA00023288"/>
    </source>
</evidence>
<keyword evidence="3" id="KW-0573">Peptidoglycan synthesis</keyword>